<name>A0AAN6X7X3_9PEZI</name>
<comment type="caution">
    <text evidence="2">The sequence shown here is derived from an EMBL/GenBank/DDBJ whole genome shotgun (WGS) entry which is preliminary data.</text>
</comment>
<evidence type="ECO:0000256" key="1">
    <source>
        <dbReference type="SAM" id="SignalP"/>
    </source>
</evidence>
<dbReference type="Proteomes" id="UP001303160">
    <property type="component" value="Unassembled WGS sequence"/>
</dbReference>
<reference evidence="2" key="2">
    <citation type="submission" date="2023-05" db="EMBL/GenBank/DDBJ databases">
        <authorList>
            <consortium name="Lawrence Berkeley National Laboratory"/>
            <person name="Steindorff A."/>
            <person name="Hensen N."/>
            <person name="Bonometti L."/>
            <person name="Westerberg I."/>
            <person name="Brannstrom I.O."/>
            <person name="Guillou S."/>
            <person name="Cros-Aarteil S."/>
            <person name="Calhoun S."/>
            <person name="Haridas S."/>
            <person name="Kuo A."/>
            <person name="Mondo S."/>
            <person name="Pangilinan J."/>
            <person name="Riley R."/>
            <person name="Labutti K."/>
            <person name="Andreopoulos B."/>
            <person name="Lipzen A."/>
            <person name="Chen C."/>
            <person name="Yanf M."/>
            <person name="Daum C."/>
            <person name="Ng V."/>
            <person name="Clum A."/>
            <person name="Ohm R."/>
            <person name="Martin F."/>
            <person name="Silar P."/>
            <person name="Natvig D."/>
            <person name="Lalanne C."/>
            <person name="Gautier V."/>
            <person name="Ament-Velasquez S.L."/>
            <person name="Kruys A."/>
            <person name="Hutchinson M.I."/>
            <person name="Powell A.J."/>
            <person name="Barry K."/>
            <person name="Miller A.N."/>
            <person name="Grigoriev I.V."/>
            <person name="Debuchy R."/>
            <person name="Gladieux P."/>
            <person name="Thoren M.H."/>
            <person name="Johannesson H."/>
        </authorList>
    </citation>
    <scope>NUCLEOTIDE SEQUENCE</scope>
    <source>
        <strain evidence="2">CBS 315.58</strain>
    </source>
</reference>
<protein>
    <submittedName>
        <fullName evidence="2">Uncharacterized protein</fullName>
    </submittedName>
</protein>
<dbReference type="EMBL" id="MU864048">
    <property type="protein sequence ID" value="KAK4194641.1"/>
    <property type="molecule type" value="Genomic_DNA"/>
</dbReference>
<evidence type="ECO:0000313" key="2">
    <source>
        <dbReference type="EMBL" id="KAK4194641.1"/>
    </source>
</evidence>
<keyword evidence="3" id="KW-1185">Reference proteome</keyword>
<dbReference type="AlphaFoldDB" id="A0AAN6X7X3"/>
<evidence type="ECO:0000313" key="3">
    <source>
        <dbReference type="Proteomes" id="UP001303160"/>
    </source>
</evidence>
<organism evidence="2 3">
    <name type="scientific">Triangularia verruculosa</name>
    <dbReference type="NCBI Taxonomy" id="2587418"/>
    <lineage>
        <taxon>Eukaryota</taxon>
        <taxon>Fungi</taxon>
        <taxon>Dikarya</taxon>
        <taxon>Ascomycota</taxon>
        <taxon>Pezizomycotina</taxon>
        <taxon>Sordariomycetes</taxon>
        <taxon>Sordariomycetidae</taxon>
        <taxon>Sordariales</taxon>
        <taxon>Podosporaceae</taxon>
        <taxon>Triangularia</taxon>
    </lineage>
</organism>
<accession>A0AAN6X7X3</accession>
<feature type="signal peptide" evidence="1">
    <location>
        <begin position="1"/>
        <end position="20"/>
    </location>
</feature>
<keyword evidence="1" id="KW-0732">Signal</keyword>
<proteinExistence type="predicted"/>
<sequence length="73" mass="7617">MKFTLTSILIALTATTTTFASPITVDVSVGTPGFTCPNRVDGFCHASNVHSGCTSDGEFYSDAMDVCGQCTCL</sequence>
<gene>
    <name evidence="2" type="ORF">QBC40DRAFT_318866</name>
</gene>
<feature type="chain" id="PRO_5042901659" evidence="1">
    <location>
        <begin position="21"/>
        <end position="73"/>
    </location>
</feature>
<reference evidence="2" key="1">
    <citation type="journal article" date="2023" name="Mol. Phylogenet. Evol.">
        <title>Genome-scale phylogeny and comparative genomics of the fungal order Sordariales.</title>
        <authorList>
            <person name="Hensen N."/>
            <person name="Bonometti L."/>
            <person name="Westerberg I."/>
            <person name="Brannstrom I.O."/>
            <person name="Guillou S."/>
            <person name="Cros-Aarteil S."/>
            <person name="Calhoun S."/>
            <person name="Haridas S."/>
            <person name="Kuo A."/>
            <person name="Mondo S."/>
            <person name="Pangilinan J."/>
            <person name="Riley R."/>
            <person name="LaButti K."/>
            <person name="Andreopoulos B."/>
            <person name="Lipzen A."/>
            <person name="Chen C."/>
            <person name="Yan M."/>
            <person name="Daum C."/>
            <person name="Ng V."/>
            <person name="Clum A."/>
            <person name="Steindorff A."/>
            <person name="Ohm R.A."/>
            <person name="Martin F."/>
            <person name="Silar P."/>
            <person name="Natvig D.O."/>
            <person name="Lalanne C."/>
            <person name="Gautier V."/>
            <person name="Ament-Velasquez S.L."/>
            <person name="Kruys A."/>
            <person name="Hutchinson M.I."/>
            <person name="Powell A.J."/>
            <person name="Barry K."/>
            <person name="Miller A.N."/>
            <person name="Grigoriev I.V."/>
            <person name="Debuchy R."/>
            <person name="Gladieux P."/>
            <person name="Hiltunen Thoren M."/>
            <person name="Johannesson H."/>
        </authorList>
    </citation>
    <scope>NUCLEOTIDE SEQUENCE</scope>
    <source>
        <strain evidence="2">CBS 315.58</strain>
    </source>
</reference>